<proteinExistence type="predicted"/>
<evidence type="ECO:0008006" key="2">
    <source>
        <dbReference type="Google" id="ProtNLM"/>
    </source>
</evidence>
<reference evidence="1" key="1">
    <citation type="journal article" date="2020" name="Nature">
        <title>Giant virus diversity and host interactions through global metagenomics.</title>
        <authorList>
            <person name="Schulz F."/>
            <person name="Roux S."/>
            <person name="Paez-Espino D."/>
            <person name="Jungbluth S."/>
            <person name="Walsh D.A."/>
            <person name="Denef V.J."/>
            <person name="McMahon K.D."/>
            <person name="Konstantinidis K.T."/>
            <person name="Eloe-Fadrosh E.A."/>
            <person name="Kyrpides N.C."/>
            <person name="Woyke T."/>
        </authorList>
    </citation>
    <scope>NUCLEOTIDE SEQUENCE</scope>
    <source>
        <strain evidence="1">GVMAG-M-3300023174-111</strain>
    </source>
</reference>
<organism evidence="1">
    <name type="scientific">viral metagenome</name>
    <dbReference type="NCBI Taxonomy" id="1070528"/>
    <lineage>
        <taxon>unclassified sequences</taxon>
        <taxon>metagenomes</taxon>
        <taxon>organismal metagenomes</taxon>
    </lineage>
</organism>
<protein>
    <recommendedName>
        <fullName evidence="2">Glycosyltransferase 2-like domain-containing protein</fullName>
    </recommendedName>
</protein>
<name>A0A6C0D3K4_9ZZZZ</name>
<dbReference type="AlphaFoldDB" id="A0A6C0D3K4"/>
<evidence type="ECO:0000313" key="1">
    <source>
        <dbReference type="EMBL" id="QHT11141.1"/>
    </source>
</evidence>
<dbReference type="EMBL" id="MN739531">
    <property type="protein sequence ID" value="QHT11141.1"/>
    <property type="molecule type" value="Genomic_DNA"/>
</dbReference>
<sequence>MKLSIHYLTDDRRHFTFPHFINLLNASNKKHDWVLLILTHSNDVEFYENELKNVNINYRIARVNEDNNYLVKVDVAIQFATQNNIPYMMKCDNDIFLKAQTLDYMIDNLELLNDSAHLTIGPVLTSGIPGIEYFCDEFLDTDAQNAIKKMFLSTTFYDRDGAVYENLNKHTIGATEWNKTDFFNSVKQSEHHYKGVHPIRINTESLQYLNDYIVNNKTRFMEDNQLDIIKDNDSPYLCNSIFCIKTDTYKEIVSDHSLYVDGFEEVPLNKYAWKNNMNHLFVKNGFAIHMYYNWTPNHMDSERRFCNDFFSK</sequence>
<accession>A0A6C0D3K4</accession>